<accession>A0A0W0X2F1</accession>
<keyword evidence="5" id="KW-0479">Metal-binding</keyword>
<dbReference type="InterPro" id="IPR037171">
    <property type="entry name" value="NagB/RpiA_transferase-like"/>
</dbReference>
<dbReference type="PANTHER" id="PTHR23407:SF1">
    <property type="entry name" value="5-FORMYLTETRAHYDROFOLATE CYCLO-LIGASE"/>
    <property type="match status" value="1"/>
</dbReference>
<comment type="similarity">
    <text evidence="1 5">Belongs to the 5-formyltetrahydrofolate cyclo-ligase family.</text>
</comment>
<evidence type="ECO:0000256" key="5">
    <source>
        <dbReference type="RuleBase" id="RU361279"/>
    </source>
</evidence>
<feature type="binding site" evidence="4">
    <location>
        <position position="74"/>
    </location>
    <ligand>
        <name>substrate</name>
    </ligand>
</feature>
<gene>
    <name evidence="6" type="primary">fthC</name>
    <name evidence="6" type="ORF">Loak_1225</name>
</gene>
<evidence type="ECO:0000256" key="1">
    <source>
        <dbReference type="ARBA" id="ARBA00010638"/>
    </source>
</evidence>
<proteinExistence type="inferred from homology"/>
<evidence type="ECO:0000313" key="7">
    <source>
        <dbReference type="Proteomes" id="UP000054858"/>
    </source>
</evidence>
<dbReference type="GO" id="GO:0035999">
    <property type="term" value="P:tetrahydrofolate interconversion"/>
    <property type="evidence" value="ECO:0007669"/>
    <property type="project" value="TreeGrafter"/>
</dbReference>
<dbReference type="SUPFAM" id="SSF100950">
    <property type="entry name" value="NagB/RpiA/CoA transferase-like"/>
    <property type="match status" value="1"/>
</dbReference>
<dbReference type="EMBL" id="LNYP01000024">
    <property type="protein sequence ID" value="KTD38737.1"/>
    <property type="molecule type" value="Genomic_DNA"/>
</dbReference>
<evidence type="ECO:0000256" key="2">
    <source>
        <dbReference type="ARBA" id="ARBA00022741"/>
    </source>
</evidence>
<keyword evidence="2 4" id="KW-0547">Nucleotide-binding</keyword>
<dbReference type="InterPro" id="IPR024185">
    <property type="entry name" value="FTHF_cligase-like_sf"/>
</dbReference>
<keyword evidence="5" id="KW-0460">Magnesium</keyword>
<dbReference type="Pfam" id="PF01812">
    <property type="entry name" value="5-FTHF_cyc-lig"/>
    <property type="match status" value="1"/>
</dbReference>
<feature type="binding site" evidence="4">
    <location>
        <begin position="152"/>
        <end position="160"/>
    </location>
    <ligand>
        <name>ATP</name>
        <dbReference type="ChEBI" id="CHEBI:30616"/>
    </ligand>
</feature>
<dbReference type="EC" id="6.3.3.2" evidence="5"/>
<evidence type="ECO:0000256" key="4">
    <source>
        <dbReference type="PIRSR" id="PIRSR006806-1"/>
    </source>
</evidence>
<comment type="cofactor">
    <cofactor evidence="5">
        <name>Mg(2+)</name>
        <dbReference type="ChEBI" id="CHEBI:18420"/>
    </cofactor>
</comment>
<evidence type="ECO:0000313" key="6">
    <source>
        <dbReference type="EMBL" id="KTD38737.1"/>
    </source>
</evidence>
<reference evidence="6 7" key="1">
    <citation type="submission" date="2015-11" db="EMBL/GenBank/DDBJ databases">
        <title>Genomic analysis of 38 Legionella species identifies large and diverse effector repertoires.</title>
        <authorList>
            <person name="Burstein D."/>
            <person name="Amaro F."/>
            <person name="Zusman T."/>
            <person name="Lifshitz Z."/>
            <person name="Cohen O."/>
            <person name="Gilbert J.A."/>
            <person name="Pupko T."/>
            <person name="Shuman H.A."/>
            <person name="Segal G."/>
        </authorList>
    </citation>
    <scope>NUCLEOTIDE SEQUENCE [LARGE SCALE GENOMIC DNA]</scope>
    <source>
        <strain evidence="6 7">Oak Ridge-10</strain>
    </source>
</reference>
<dbReference type="GO" id="GO:0005524">
    <property type="term" value="F:ATP binding"/>
    <property type="evidence" value="ECO:0007669"/>
    <property type="project" value="UniProtKB-KW"/>
</dbReference>
<dbReference type="PIRSF" id="PIRSF006806">
    <property type="entry name" value="FTHF_cligase"/>
    <property type="match status" value="1"/>
</dbReference>
<feature type="binding site" evidence="4">
    <location>
        <begin position="23"/>
        <end position="27"/>
    </location>
    <ligand>
        <name>ATP</name>
        <dbReference type="ChEBI" id="CHEBI:30616"/>
    </ligand>
</feature>
<sequence length="208" mass="24347">MKYIYVIINKKNYLSICMADQFKEALRQTYRLIRKNLPHAYKQAAAKKICTQIRALKEYRYAKRIALYHAIHGEVNLNSLWKSAPLQGKYCYFPILREDLSLLFLPATPATHFYENRYGIQEPHGSLDEVLRPDELDIIFMPLVAFDERGTRLGMGAGYYDRTLAKYKARLLIGVAYDFQRLPFIEAQPWDVPLSAIITDRTIYWSKI</sequence>
<comment type="catalytic activity">
    <reaction evidence="5">
        <text>(6S)-5-formyl-5,6,7,8-tetrahydrofolate + ATP = (6R)-5,10-methenyltetrahydrofolate + ADP + phosphate</text>
        <dbReference type="Rhea" id="RHEA:10488"/>
        <dbReference type="ChEBI" id="CHEBI:30616"/>
        <dbReference type="ChEBI" id="CHEBI:43474"/>
        <dbReference type="ChEBI" id="CHEBI:57455"/>
        <dbReference type="ChEBI" id="CHEBI:57457"/>
        <dbReference type="ChEBI" id="CHEBI:456216"/>
        <dbReference type="EC" id="6.3.3.2"/>
    </reaction>
</comment>
<dbReference type="PANTHER" id="PTHR23407">
    <property type="entry name" value="ATPASE INHIBITOR/5-FORMYLTETRAHYDROFOLATE CYCLO-LIGASE"/>
    <property type="match status" value="1"/>
</dbReference>
<evidence type="ECO:0000256" key="3">
    <source>
        <dbReference type="ARBA" id="ARBA00022840"/>
    </source>
</evidence>
<dbReference type="Proteomes" id="UP000054858">
    <property type="component" value="Unassembled WGS sequence"/>
</dbReference>
<organism evidence="6 7">
    <name type="scientific">Legionella oakridgensis</name>
    <dbReference type="NCBI Taxonomy" id="29423"/>
    <lineage>
        <taxon>Bacteria</taxon>
        <taxon>Pseudomonadati</taxon>
        <taxon>Pseudomonadota</taxon>
        <taxon>Gammaproteobacteria</taxon>
        <taxon>Legionellales</taxon>
        <taxon>Legionellaceae</taxon>
        <taxon>Legionella</taxon>
    </lineage>
</organism>
<keyword evidence="3 4" id="KW-0067">ATP-binding</keyword>
<dbReference type="GO" id="GO:0009396">
    <property type="term" value="P:folic acid-containing compound biosynthetic process"/>
    <property type="evidence" value="ECO:0007669"/>
    <property type="project" value="TreeGrafter"/>
</dbReference>
<name>A0A0W0X2F1_9GAMM</name>
<dbReference type="AlphaFoldDB" id="A0A0W0X2F1"/>
<comment type="caution">
    <text evidence="6">The sequence shown here is derived from an EMBL/GenBank/DDBJ whole genome shotgun (WGS) entry which is preliminary data.</text>
</comment>
<dbReference type="GO" id="GO:0046872">
    <property type="term" value="F:metal ion binding"/>
    <property type="evidence" value="ECO:0007669"/>
    <property type="project" value="UniProtKB-KW"/>
</dbReference>
<keyword evidence="6" id="KW-0436">Ligase</keyword>
<dbReference type="PATRIC" id="fig|29423.5.peg.1280"/>
<dbReference type="InterPro" id="IPR002698">
    <property type="entry name" value="FTHF_cligase"/>
</dbReference>
<dbReference type="NCBIfam" id="TIGR02727">
    <property type="entry name" value="MTHFS_bact"/>
    <property type="match status" value="1"/>
</dbReference>
<dbReference type="Gene3D" id="3.40.50.10420">
    <property type="entry name" value="NagB/RpiA/CoA transferase-like"/>
    <property type="match status" value="1"/>
</dbReference>
<protein>
    <recommendedName>
        <fullName evidence="5">5-formyltetrahydrofolate cyclo-ligase</fullName>
        <ecNumber evidence="5">6.3.3.2</ecNumber>
    </recommendedName>
</protein>
<dbReference type="GO" id="GO:0030272">
    <property type="term" value="F:5-formyltetrahydrofolate cyclo-ligase activity"/>
    <property type="evidence" value="ECO:0007669"/>
    <property type="project" value="UniProtKB-EC"/>
</dbReference>